<accession>A0ABT4VYJ7</accession>
<name>A0ABT4VYJ7_9RHOB</name>
<feature type="transmembrane region" description="Helical" evidence="2">
    <location>
        <begin position="507"/>
        <end position="529"/>
    </location>
</feature>
<dbReference type="PANTHER" id="PTHR38434">
    <property type="entry name" value="BLL2549 PROTEIN"/>
    <property type="match status" value="1"/>
</dbReference>
<dbReference type="PANTHER" id="PTHR38434:SF1">
    <property type="entry name" value="BLL2549 PROTEIN"/>
    <property type="match status" value="1"/>
</dbReference>
<feature type="transmembrane region" description="Helical" evidence="2">
    <location>
        <begin position="477"/>
        <end position="495"/>
    </location>
</feature>
<dbReference type="InterPro" id="IPR019286">
    <property type="entry name" value="DUF2339_TM"/>
</dbReference>
<dbReference type="PIRSF" id="PIRSF035905">
    <property type="entry name" value="UCP035905_mp"/>
    <property type="match status" value="1"/>
</dbReference>
<feature type="transmembrane region" description="Helical" evidence="2">
    <location>
        <begin position="386"/>
        <end position="404"/>
    </location>
</feature>
<feature type="transmembrane region" description="Helical" evidence="2">
    <location>
        <begin position="842"/>
        <end position="861"/>
    </location>
</feature>
<feature type="transmembrane region" description="Helical" evidence="2">
    <location>
        <begin position="873"/>
        <end position="891"/>
    </location>
</feature>
<feature type="transmembrane region" description="Helical" evidence="2">
    <location>
        <begin position="240"/>
        <end position="260"/>
    </location>
</feature>
<comment type="caution">
    <text evidence="3">The sequence shown here is derived from an EMBL/GenBank/DDBJ whole genome shotgun (WGS) entry which is preliminary data.</text>
</comment>
<feature type="transmembrane region" description="Helical" evidence="2">
    <location>
        <begin position="897"/>
        <end position="917"/>
    </location>
</feature>
<feature type="transmembrane region" description="Helical" evidence="2">
    <location>
        <begin position="410"/>
        <end position="427"/>
    </location>
</feature>
<protein>
    <submittedName>
        <fullName evidence="3">DUF2339 domain-containing protein</fullName>
    </submittedName>
</protein>
<feature type="transmembrane region" description="Helical" evidence="2">
    <location>
        <begin position="151"/>
        <end position="171"/>
    </location>
</feature>
<keyword evidence="2" id="KW-0472">Membrane</keyword>
<evidence type="ECO:0000256" key="1">
    <source>
        <dbReference type="SAM" id="MobiDB-lite"/>
    </source>
</evidence>
<feature type="transmembrane region" description="Helical" evidence="2">
    <location>
        <begin position="313"/>
        <end position="333"/>
    </location>
</feature>
<reference evidence="3 4" key="1">
    <citation type="submission" date="2023-01" db="EMBL/GenBank/DDBJ databases">
        <authorList>
            <person name="Yoon J.-W."/>
        </authorList>
    </citation>
    <scope>NUCLEOTIDE SEQUENCE [LARGE SCALE GENOMIC DNA]</scope>
    <source>
        <strain evidence="3 4">KMU-50</strain>
    </source>
</reference>
<feature type="transmembrane region" description="Helical" evidence="2">
    <location>
        <begin position="589"/>
        <end position="605"/>
    </location>
</feature>
<feature type="region of interest" description="Disordered" evidence="1">
    <location>
        <begin position="47"/>
        <end position="133"/>
    </location>
</feature>
<evidence type="ECO:0000313" key="3">
    <source>
        <dbReference type="EMBL" id="MDA5093341.1"/>
    </source>
</evidence>
<proteinExistence type="predicted"/>
<feature type="transmembrane region" description="Helical" evidence="2">
    <location>
        <begin position="769"/>
        <end position="791"/>
    </location>
</feature>
<keyword evidence="2" id="KW-0812">Transmembrane</keyword>
<gene>
    <name evidence="3" type="ORF">O2N63_04495</name>
</gene>
<feature type="transmembrane region" description="Helical" evidence="2">
    <location>
        <begin position="803"/>
        <end position="827"/>
    </location>
</feature>
<feature type="transmembrane region" description="Helical" evidence="2">
    <location>
        <begin position="439"/>
        <end position="457"/>
    </location>
</feature>
<feature type="transmembrane region" description="Helical" evidence="2">
    <location>
        <begin position="535"/>
        <end position="552"/>
    </location>
</feature>
<dbReference type="EMBL" id="JAQIIO010000002">
    <property type="protein sequence ID" value="MDA5093341.1"/>
    <property type="molecule type" value="Genomic_DNA"/>
</dbReference>
<sequence>MEALLGLIALLYGLGLPVGVIYLLVKTGRLGRENTDLARRIHQAEQRLQTMHRDAPAEAQTAPVSEQEPEAAARPPFKEPEVSEPKPTSAAADPWASKQAEPPTRAATTDRSRPAAANGSTSARGRPAAPAEPSAFNRWTGQLGSWLVQNWVYAVAAVSLALAGIFLVQYGIENGLLPPTARVLAALAFGAALIGAGEYLRKRWGDGEDSPVAFLPSVFSGAGIISLFAGVLSARHLYDLIGPTTTFAGLLAVAAGAILLGWLTGPLLSALGIVGAFLTPFLLGGSGDASPFVAYLGIVTLVGLAIDTYRRWHWLSVLSLALGYSLIVPLAFADVDPEWVIGFALVMPFAAIITMTWRLIPQLPGKPVLATLTRNPLYSKWPRRMLLLQAMMAGSTIWLVLTAQAGTAEFWLSTFALVILAGGIAIWGRGSAAMEDLPIFPALGTIALVWLEPMLGHNVYRDFIAPVAEGTEEGLRWAPIMLVALSALLGLVAAWRSLTSAFHPRVWAFAAAVLAPAMLTSLEVAWSPASIIGDFPWALTAIALAGLMVLKLERFARAGDEDKMRLSLVLISALGLISFAMMLLLSPSALTVALAFTVLAAVEIDRRFDLPLLEWFAVIGAILVSARLVIHPGLFWADNAPIGQVSFAFVGSILPLAGAWYLARQRDRIKALVTLESAALSLTAIFAAVLLDRWIEMVTGDRGERHWGTGLNALIWLVAASVQAWRLQLGGRLAKMRMVLGGIYAVLAIGYLARGLSEDNPFLSNSEVIHGWPVLSTLTVAYALPAILMLLVTRFMPHLPRQFGLGLLVAGVGLLIFWVVAEIAHFWRGPVLPDMPMRQPELYTYTVAMLMAGAGLLYQAIARQSDLLRRGAMGVIALTVAKVFLVDISGLDGLMRVFSFLALGLSLAGLAWLNRWASMQGKEIQDKERAE</sequence>
<evidence type="ECO:0000256" key="2">
    <source>
        <dbReference type="SAM" id="Phobius"/>
    </source>
</evidence>
<feature type="transmembrane region" description="Helical" evidence="2">
    <location>
        <begin position="739"/>
        <end position="757"/>
    </location>
</feature>
<feature type="transmembrane region" description="Helical" evidence="2">
    <location>
        <begin position="675"/>
        <end position="695"/>
    </location>
</feature>
<feature type="compositionally biased region" description="Basic and acidic residues" evidence="1">
    <location>
        <begin position="47"/>
        <end position="56"/>
    </location>
</feature>
<evidence type="ECO:0000313" key="4">
    <source>
        <dbReference type="Proteomes" id="UP001528040"/>
    </source>
</evidence>
<feature type="transmembrane region" description="Helical" evidence="2">
    <location>
        <begin position="6"/>
        <end position="25"/>
    </location>
</feature>
<feature type="transmembrane region" description="Helical" evidence="2">
    <location>
        <begin position="564"/>
        <end position="583"/>
    </location>
</feature>
<feature type="transmembrane region" description="Helical" evidence="2">
    <location>
        <begin position="707"/>
        <end position="727"/>
    </location>
</feature>
<feature type="transmembrane region" description="Helical" evidence="2">
    <location>
        <begin position="642"/>
        <end position="663"/>
    </location>
</feature>
<keyword evidence="2" id="KW-1133">Transmembrane helix</keyword>
<feature type="transmembrane region" description="Helical" evidence="2">
    <location>
        <begin position="339"/>
        <end position="360"/>
    </location>
</feature>
<feature type="transmembrane region" description="Helical" evidence="2">
    <location>
        <begin position="612"/>
        <end position="630"/>
    </location>
</feature>
<feature type="transmembrane region" description="Helical" evidence="2">
    <location>
        <begin position="212"/>
        <end position="234"/>
    </location>
</feature>
<keyword evidence="4" id="KW-1185">Reference proteome</keyword>
<feature type="transmembrane region" description="Helical" evidence="2">
    <location>
        <begin position="183"/>
        <end position="200"/>
    </location>
</feature>
<feature type="transmembrane region" description="Helical" evidence="2">
    <location>
        <begin position="289"/>
        <end position="306"/>
    </location>
</feature>
<dbReference type="InterPro" id="IPR014600">
    <property type="entry name" value="UCP035905_mem"/>
</dbReference>
<dbReference type="RefSeq" id="WP_271053037.1">
    <property type="nucleotide sequence ID" value="NZ_JAQIIO010000002.1"/>
</dbReference>
<dbReference type="Proteomes" id="UP001528040">
    <property type="component" value="Unassembled WGS sequence"/>
</dbReference>
<organism evidence="3 4">
    <name type="scientific">Aliiroseovarius salicola</name>
    <dbReference type="NCBI Taxonomy" id="3009082"/>
    <lineage>
        <taxon>Bacteria</taxon>
        <taxon>Pseudomonadati</taxon>
        <taxon>Pseudomonadota</taxon>
        <taxon>Alphaproteobacteria</taxon>
        <taxon>Rhodobacterales</taxon>
        <taxon>Paracoccaceae</taxon>
        <taxon>Aliiroseovarius</taxon>
    </lineage>
</organism>
<dbReference type="Pfam" id="PF10101">
    <property type="entry name" value="DUF2339"/>
    <property type="match status" value="1"/>
</dbReference>